<gene>
    <name evidence="1" type="ORF">K3G42_011921</name>
</gene>
<organism evidence="1 2">
    <name type="scientific">Sphaerodactylus townsendi</name>
    <dbReference type="NCBI Taxonomy" id="933632"/>
    <lineage>
        <taxon>Eukaryota</taxon>
        <taxon>Metazoa</taxon>
        <taxon>Chordata</taxon>
        <taxon>Craniata</taxon>
        <taxon>Vertebrata</taxon>
        <taxon>Euteleostomi</taxon>
        <taxon>Lepidosauria</taxon>
        <taxon>Squamata</taxon>
        <taxon>Bifurcata</taxon>
        <taxon>Gekkota</taxon>
        <taxon>Sphaerodactylidae</taxon>
        <taxon>Sphaerodactylus</taxon>
    </lineage>
</organism>
<evidence type="ECO:0000313" key="2">
    <source>
        <dbReference type="Proteomes" id="UP000827872"/>
    </source>
</evidence>
<proteinExistence type="predicted"/>
<dbReference type="EMBL" id="CM037625">
    <property type="protein sequence ID" value="KAH7998052.1"/>
    <property type="molecule type" value="Genomic_DNA"/>
</dbReference>
<dbReference type="Proteomes" id="UP000827872">
    <property type="component" value="Linkage Group LG12"/>
</dbReference>
<sequence>MELNEKPFAVEDTYLLCPAPVLREAGMQAALQVSMNDGLSFISSSVIISSTHCPEHQLLSIKRNSLMSMRDYHIPFIEL</sequence>
<reference evidence="1" key="1">
    <citation type="submission" date="2021-08" db="EMBL/GenBank/DDBJ databases">
        <title>The first chromosome-level gecko genome reveals the dynamic sex chromosomes of Neotropical dwarf geckos (Sphaerodactylidae: Sphaerodactylus).</title>
        <authorList>
            <person name="Pinto B.J."/>
            <person name="Keating S.E."/>
            <person name="Gamble T."/>
        </authorList>
    </citation>
    <scope>NUCLEOTIDE SEQUENCE</scope>
    <source>
        <strain evidence="1">TG3544</strain>
    </source>
</reference>
<keyword evidence="2" id="KW-1185">Reference proteome</keyword>
<evidence type="ECO:0000313" key="1">
    <source>
        <dbReference type="EMBL" id="KAH7998052.1"/>
    </source>
</evidence>
<protein>
    <submittedName>
        <fullName evidence="1">Uncharacterized protein</fullName>
    </submittedName>
</protein>
<name>A0ACB8EZT2_9SAUR</name>
<comment type="caution">
    <text evidence="1">The sequence shown here is derived from an EMBL/GenBank/DDBJ whole genome shotgun (WGS) entry which is preliminary data.</text>
</comment>
<accession>A0ACB8EZT2</accession>